<comment type="caution">
    <text evidence="8">The sequence shown here is derived from an EMBL/GenBank/DDBJ whole genome shotgun (WGS) entry which is preliminary data.</text>
</comment>
<protein>
    <submittedName>
        <fullName evidence="8">Helicase SKI2W</fullName>
        <ecNumber evidence="8">3.6.1.15</ecNumber>
    </submittedName>
</protein>
<organism evidence="8 9">
    <name type="scientific">Brachionus plicatilis</name>
    <name type="common">Marine rotifer</name>
    <name type="synonym">Brachionus muelleri</name>
    <dbReference type="NCBI Taxonomy" id="10195"/>
    <lineage>
        <taxon>Eukaryota</taxon>
        <taxon>Metazoa</taxon>
        <taxon>Spiralia</taxon>
        <taxon>Gnathifera</taxon>
        <taxon>Rotifera</taxon>
        <taxon>Eurotatoria</taxon>
        <taxon>Monogononta</taxon>
        <taxon>Pseudotrocha</taxon>
        <taxon>Ploima</taxon>
        <taxon>Brachionidae</taxon>
        <taxon>Brachionus</taxon>
    </lineage>
</organism>
<sequence>MSTSGQIGVDNLQESVKSWITNLDSLEIYNLDRLLNKVSEIPLQNINLNNLFEFESSKPISELIVRRDPTSGQILDFYEDFRDFTEKEDTIPCLFDENQLDLKDLLYQIPSIGDGIDFSQKTSKVLKSKETFPESSTMVDLSKALFHQTITEESLLDISSQSYLDESYVNQSFLQKVSRASSGSSSPLVEDLISKRKNKKYAIMSDLKLAKSFDEIKSKLAHQWPFELDIFQKQAVYLMENSENVFVAAHTSAGKTVVAEYAIALSFKHKTKVIYTSPIKALSNQKFREFKAIFDDVGLITGDIQIAPEASCLIMTTEILRSMLYRRSETLHDLEWVIFDEVHYMNDAHRGVVWEEVLILLPDHINIVMLSATIPNHMEFAEWVGKIKQRHIYVMSTKKRPVPLEHYLYTGNSSKTSNEFYLLIDSSENFLSKKSYFKAVDVKNERTKSSAGKFGPKGTKQNVSTAQEKNIWLSLIDSLNKKQLLPVVIFTFSRKRCDDNIFLLSNLDLNTAAEKSKIHLFIKNSLSALSEEDRNIPQITHLSESLARGIGVHHSGILPIMKEIIELLFQTSLIKVLFATETFAMGINMPARTVIFDSIRKHDGTKYRGLQASEYIQMAGRAGRRGLDATGTVIVLCKNEIPDIKDLQDIMKGKPSQLESKFRITYSMILSLLRKKDMRIQDFMRRSFSEHKMTDTAESPAVYEAANIYLNEKLEYFRQKCHNESSIETCAYCNEAKMNHYYQLCAEYSQTHKEFFDKLHAKGLIFKTLVQGRVVFVRSMHKSEKKIVYKLAPVILVEAFSRDVNSALALSLDEVGVLKSGDDDLWEEDDSITNKMTSFYDKTNPQYEHLIEKLKSFKTNEIQIPLVLKSLETFKNIKNATLIKIKYADIQLISSKLVVKNSQFNFDFSFISLLDQFNEFNFMQRNIKFVQELNKELSKSTSFVNLASELFRFTESYTATCLKSENDSLLSTNLIIDFTKDLKIQDIQFVEVFDNYKRTVNNLNNFNCLDCPKFSEHFDQILVENSIQDRINYVVDVISGNSLLLVSEYRYRIEVLKKLRLIDERNFVLLKGKVALEISMAELLITELIIENVFSQMQPCEIVSLLSAIVYQQKSSQDDENYLKTSFNNAALDQGRDKMYEIAVQLNKVQAECQLQVGNEDDYVEQLNFGLVPVVYEWSRGVSFSKIKTLTDTQEGIIVKTIQRLDELCNNLKNAAKIIGDTVLESKIEQCSVLIRRDIVFAASLYVKNQ</sequence>
<dbReference type="InterPro" id="IPR014001">
    <property type="entry name" value="Helicase_ATP-bd"/>
</dbReference>
<evidence type="ECO:0000313" key="9">
    <source>
        <dbReference type="Proteomes" id="UP000276133"/>
    </source>
</evidence>
<dbReference type="Pfam" id="PF00271">
    <property type="entry name" value="Helicase_C"/>
    <property type="match status" value="1"/>
</dbReference>
<dbReference type="PROSITE" id="PS51194">
    <property type="entry name" value="HELICASE_CTER"/>
    <property type="match status" value="1"/>
</dbReference>
<dbReference type="SMART" id="SM01142">
    <property type="entry name" value="DSHCT"/>
    <property type="match status" value="1"/>
</dbReference>
<comment type="catalytic activity">
    <reaction evidence="5">
        <text>ATP + H2O = ADP + phosphate + H(+)</text>
        <dbReference type="Rhea" id="RHEA:13065"/>
        <dbReference type="ChEBI" id="CHEBI:15377"/>
        <dbReference type="ChEBI" id="CHEBI:15378"/>
        <dbReference type="ChEBI" id="CHEBI:30616"/>
        <dbReference type="ChEBI" id="CHEBI:43474"/>
        <dbReference type="ChEBI" id="CHEBI:456216"/>
        <dbReference type="EC" id="3.6.4.13"/>
    </reaction>
</comment>
<name>A0A3M7RKF5_BRAPC</name>
<dbReference type="GO" id="GO:0003724">
    <property type="term" value="F:RNA helicase activity"/>
    <property type="evidence" value="ECO:0007669"/>
    <property type="project" value="UniProtKB-EC"/>
</dbReference>
<dbReference type="InterPro" id="IPR001650">
    <property type="entry name" value="Helicase_C-like"/>
</dbReference>
<proteinExistence type="predicted"/>
<evidence type="ECO:0000256" key="5">
    <source>
        <dbReference type="ARBA" id="ARBA00047984"/>
    </source>
</evidence>
<dbReference type="Pfam" id="PF08148">
    <property type="entry name" value="DSHCT"/>
    <property type="match status" value="1"/>
</dbReference>
<dbReference type="AlphaFoldDB" id="A0A3M7RKF5"/>
<evidence type="ECO:0000259" key="7">
    <source>
        <dbReference type="PROSITE" id="PS51194"/>
    </source>
</evidence>
<dbReference type="InterPro" id="IPR012961">
    <property type="entry name" value="Ski2/MTR4_C"/>
</dbReference>
<feature type="domain" description="Helicase C-terminal" evidence="7">
    <location>
        <begin position="474"/>
        <end position="673"/>
    </location>
</feature>
<dbReference type="Proteomes" id="UP000276133">
    <property type="component" value="Unassembled WGS sequence"/>
</dbReference>
<dbReference type="GO" id="GO:0005524">
    <property type="term" value="F:ATP binding"/>
    <property type="evidence" value="ECO:0007669"/>
    <property type="project" value="UniProtKB-KW"/>
</dbReference>
<feature type="domain" description="Helicase ATP-binding" evidence="6">
    <location>
        <begin position="236"/>
        <end position="392"/>
    </location>
</feature>
<dbReference type="PANTHER" id="PTHR12131">
    <property type="entry name" value="ATP-DEPENDENT RNA AND DNA HELICASE"/>
    <property type="match status" value="1"/>
</dbReference>
<dbReference type="EC" id="3.6.1.15" evidence="8"/>
<evidence type="ECO:0000256" key="1">
    <source>
        <dbReference type="ARBA" id="ARBA00022741"/>
    </source>
</evidence>
<dbReference type="SMART" id="SM00487">
    <property type="entry name" value="DEXDc"/>
    <property type="match status" value="1"/>
</dbReference>
<accession>A0A3M7RKF5</accession>
<keyword evidence="1" id="KW-0547">Nucleotide-binding</keyword>
<dbReference type="STRING" id="10195.A0A3M7RKF5"/>
<dbReference type="InterPro" id="IPR027417">
    <property type="entry name" value="P-loop_NTPase"/>
</dbReference>
<gene>
    <name evidence="8" type="ORF">BpHYR1_051361</name>
</gene>
<keyword evidence="2 8" id="KW-0378">Hydrolase</keyword>
<dbReference type="Gene3D" id="1.10.3380.30">
    <property type="match status" value="1"/>
</dbReference>
<dbReference type="FunFam" id="3.40.50.300:FF:000447">
    <property type="entry name" value="helicase SKI2W isoform X2"/>
    <property type="match status" value="1"/>
</dbReference>
<dbReference type="GO" id="GO:0016887">
    <property type="term" value="F:ATP hydrolysis activity"/>
    <property type="evidence" value="ECO:0007669"/>
    <property type="project" value="RHEA"/>
</dbReference>
<dbReference type="GO" id="GO:0070478">
    <property type="term" value="P:nuclear-transcribed mRNA catabolic process, 3'-5' exonucleolytic nonsense-mediated decay"/>
    <property type="evidence" value="ECO:0007669"/>
    <property type="project" value="TreeGrafter"/>
</dbReference>
<dbReference type="GO" id="GO:0003723">
    <property type="term" value="F:RNA binding"/>
    <property type="evidence" value="ECO:0007669"/>
    <property type="project" value="InterPro"/>
</dbReference>
<evidence type="ECO:0000259" key="6">
    <source>
        <dbReference type="PROSITE" id="PS51192"/>
    </source>
</evidence>
<dbReference type="SMART" id="SM00490">
    <property type="entry name" value="HELICc"/>
    <property type="match status" value="1"/>
</dbReference>
<dbReference type="InterPro" id="IPR050699">
    <property type="entry name" value="RNA-DNA_Helicase"/>
</dbReference>
<dbReference type="PANTHER" id="PTHR12131:SF1">
    <property type="entry name" value="ATP-DEPENDENT RNA HELICASE SUPV3L1, MITOCHONDRIAL-RELATED"/>
    <property type="match status" value="1"/>
</dbReference>
<dbReference type="EMBL" id="REGN01003200">
    <property type="protein sequence ID" value="RNA23890.1"/>
    <property type="molecule type" value="Genomic_DNA"/>
</dbReference>
<evidence type="ECO:0000313" key="8">
    <source>
        <dbReference type="EMBL" id="RNA23890.1"/>
    </source>
</evidence>
<dbReference type="InterPro" id="IPR016438">
    <property type="entry name" value="SKI2-like"/>
</dbReference>
<keyword evidence="9" id="KW-1185">Reference proteome</keyword>
<dbReference type="PROSITE" id="PS51192">
    <property type="entry name" value="HELICASE_ATP_BIND_1"/>
    <property type="match status" value="1"/>
</dbReference>
<keyword evidence="4" id="KW-0067">ATP-binding</keyword>
<evidence type="ECO:0000256" key="3">
    <source>
        <dbReference type="ARBA" id="ARBA00022806"/>
    </source>
</evidence>
<dbReference type="Pfam" id="PF00270">
    <property type="entry name" value="DEAD"/>
    <property type="match status" value="1"/>
</dbReference>
<reference evidence="8 9" key="1">
    <citation type="journal article" date="2018" name="Sci. Rep.">
        <title>Genomic signatures of local adaptation to the degree of environmental predictability in rotifers.</title>
        <authorList>
            <person name="Franch-Gras L."/>
            <person name="Hahn C."/>
            <person name="Garcia-Roger E.M."/>
            <person name="Carmona M.J."/>
            <person name="Serra M."/>
            <person name="Gomez A."/>
        </authorList>
    </citation>
    <scope>NUCLEOTIDE SEQUENCE [LARGE SCALE GENOMIC DNA]</scope>
    <source>
        <strain evidence="8">HYR1</strain>
    </source>
</reference>
<dbReference type="InterPro" id="IPR011545">
    <property type="entry name" value="DEAD/DEAH_box_helicase_dom"/>
</dbReference>
<dbReference type="OrthoDB" id="64767at2759"/>
<keyword evidence="3 8" id="KW-0347">Helicase</keyword>
<dbReference type="CDD" id="cd18795">
    <property type="entry name" value="SF2_C_Ski2"/>
    <property type="match status" value="1"/>
</dbReference>
<dbReference type="Gene3D" id="3.40.50.300">
    <property type="entry name" value="P-loop containing nucleotide triphosphate hydrolases"/>
    <property type="match status" value="2"/>
</dbReference>
<dbReference type="GO" id="GO:0055087">
    <property type="term" value="C:Ski complex"/>
    <property type="evidence" value="ECO:0007669"/>
    <property type="project" value="TreeGrafter"/>
</dbReference>
<dbReference type="PIRSF" id="PIRSF005198">
    <property type="entry name" value="Antiviral_helicase_SKI2"/>
    <property type="match status" value="1"/>
</dbReference>
<evidence type="ECO:0000256" key="2">
    <source>
        <dbReference type="ARBA" id="ARBA00022801"/>
    </source>
</evidence>
<dbReference type="SUPFAM" id="SSF52540">
    <property type="entry name" value="P-loop containing nucleoside triphosphate hydrolases"/>
    <property type="match status" value="1"/>
</dbReference>
<dbReference type="FunFam" id="3.40.50.300:FF:000354">
    <property type="entry name" value="ATP-dependent RNA helicase SKI2"/>
    <property type="match status" value="1"/>
</dbReference>
<evidence type="ECO:0000256" key="4">
    <source>
        <dbReference type="ARBA" id="ARBA00022840"/>
    </source>
</evidence>